<dbReference type="GO" id="GO:0005184">
    <property type="term" value="F:neuropeptide hormone activity"/>
    <property type="evidence" value="ECO:0007669"/>
    <property type="project" value="InterPro"/>
</dbReference>
<dbReference type="PANTHER" id="PTHR15044:SF0">
    <property type="entry name" value="PRO-FMRFAMIDE-RELATED NEUROPEPTIDE FF"/>
    <property type="match status" value="1"/>
</dbReference>
<evidence type="ECO:0000313" key="3">
    <source>
        <dbReference type="Proteomes" id="UP001059041"/>
    </source>
</evidence>
<reference evidence="2" key="1">
    <citation type="submission" date="2021-02" db="EMBL/GenBank/DDBJ databases">
        <title>Comparative genomics reveals that relaxation of natural selection precedes convergent phenotypic evolution of cavefish.</title>
        <authorList>
            <person name="Peng Z."/>
        </authorList>
    </citation>
    <scope>NUCLEOTIDE SEQUENCE</scope>
    <source>
        <tissue evidence="2">Muscle</tissue>
    </source>
</reference>
<dbReference type="EMBL" id="JAFHDT010000338">
    <property type="protein sequence ID" value="KAI7789805.1"/>
    <property type="molecule type" value="Genomic_DNA"/>
</dbReference>
<feature type="signal peptide" evidence="1">
    <location>
        <begin position="1"/>
        <end position="22"/>
    </location>
</feature>
<dbReference type="InterPro" id="IPR008065">
    <property type="entry name" value="NPFF"/>
</dbReference>
<keyword evidence="1" id="KW-0732">Signal</keyword>
<gene>
    <name evidence="2" type="ORF">IRJ41_001552</name>
</gene>
<dbReference type="AlphaFoldDB" id="A0A9W7T267"/>
<evidence type="ECO:0000313" key="2">
    <source>
        <dbReference type="EMBL" id="KAI7789805.1"/>
    </source>
</evidence>
<dbReference type="GO" id="GO:0007218">
    <property type="term" value="P:neuropeptide signaling pathway"/>
    <property type="evidence" value="ECO:0007669"/>
    <property type="project" value="UniProtKB-KW"/>
</dbReference>
<keyword evidence="3" id="KW-1185">Reference proteome</keyword>
<feature type="chain" id="PRO_5040740971" evidence="1">
    <location>
        <begin position="23"/>
        <end position="134"/>
    </location>
</feature>
<dbReference type="OrthoDB" id="8878267at2759"/>
<sequence>MDSGVWFTLLGVLLVMTDMSHSIPKEALLEKSKHILESHEDSDDNIVESRGPVVTEGQMEHLLEDRLLLEVLQAFLHGSQRYERNPSVLHQPQRFGRGAWSGLSAETEWIQSRDWETVPGQIWSMAVPQRFGKK</sequence>
<keyword evidence="2" id="KW-0527">Neuropeptide</keyword>
<proteinExistence type="predicted"/>
<organism evidence="2 3">
    <name type="scientific">Triplophysa rosa</name>
    <name type="common">Cave loach</name>
    <dbReference type="NCBI Taxonomy" id="992332"/>
    <lineage>
        <taxon>Eukaryota</taxon>
        <taxon>Metazoa</taxon>
        <taxon>Chordata</taxon>
        <taxon>Craniata</taxon>
        <taxon>Vertebrata</taxon>
        <taxon>Euteleostomi</taxon>
        <taxon>Actinopterygii</taxon>
        <taxon>Neopterygii</taxon>
        <taxon>Teleostei</taxon>
        <taxon>Ostariophysi</taxon>
        <taxon>Cypriniformes</taxon>
        <taxon>Nemacheilidae</taxon>
        <taxon>Triplophysa</taxon>
    </lineage>
</organism>
<accession>A0A9W7T267</accession>
<dbReference type="PANTHER" id="PTHR15044">
    <property type="entry name" value="NEUROPEPTIDE FF"/>
    <property type="match status" value="1"/>
</dbReference>
<comment type="caution">
    <text evidence="2">The sequence shown here is derived from an EMBL/GenBank/DDBJ whole genome shotgun (WGS) entry which is preliminary data.</text>
</comment>
<dbReference type="Pfam" id="PF15085">
    <property type="entry name" value="NPFF"/>
    <property type="match status" value="1"/>
</dbReference>
<dbReference type="Proteomes" id="UP001059041">
    <property type="component" value="Unassembled WGS sequence"/>
</dbReference>
<name>A0A9W7T267_TRIRA</name>
<protein>
    <submittedName>
        <fullName evidence="2">Pro-FMRFamide-related neuropeptide FF</fullName>
    </submittedName>
</protein>
<evidence type="ECO:0000256" key="1">
    <source>
        <dbReference type="SAM" id="SignalP"/>
    </source>
</evidence>